<reference evidence="1" key="1">
    <citation type="submission" date="2021-05" db="EMBL/GenBank/DDBJ databases">
        <authorList>
            <person name="Pan Q."/>
            <person name="Jouanno E."/>
            <person name="Zahm M."/>
            <person name="Klopp C."/>
            <person name="Cabau C."/>
            <person name="Louis A."/>
            <person name="Berthelot C."/>
            <person name="Parey E."/>
            <person name="Roest Crollius H."/>
            <person name="Montfort J."/>
            <person name="Robinson-Rechavi M."/>
            <person name="Bouchez O."/>
            <person name="Lampietro C."/>
            <person name="Lopez Roques C."/>
            <person name="Donnadieu C."/>
            <person name="Postlethwait J."/>
            <person name="Bobe J."/>
            <person name="Dillon D."/>
            <person name="Chandos A."/>
            <person name="von Hippel F."/>
            <person name="Guiguen Y."/>
        </authorList>
    </citation>
    <scope>NUCLEOTIDE SEQUENCE</scope>
    <source>
        <strain evidence="1">YG-Jan2019</strain>
    </source>
</reference>
<accession>A0ACC2GDC5</accession>
<gene>
    <name evidence="1" type="ORF">DPEC_G00172410</name>
</gene>
<proteinExistence type="predicted"/>
<sequence>MRAGEMLPPCNIADGSVVPRRRLFLRPQTKPCTLPSAIPSTGAHIENRQRSLSDNGGRFGEERRRFTKPGVSPSNPGAVPDWGQTGPTTCPGNNPRGTAGMPVRHNRYLGYRPRQGILGTRGCHGGSQIGFQ</sequence>
<protein>
    <submittedName>
        <fullName evidence="1">Uncharacterized protein</fullName>
    </submittedName>
</protein>
<dbReference type="EMBL" id="CM055741">
    <property type="protein sequence ID" value="KAJ8001723.1"/>
    <property type="molecule type" value="Genomic_DNA"/>
</dbReference>
<evidence type="ECO:0000313" key="2">
    <source>
        <dbReference type="Proteomes" id="UP001157502"/>
    </source>
</evidence>
<keyword evidence="2" id="KW-1185">Reference proteome</keyword>
<comment type="caution">
    <text evidence="1">The sequence shown here is derived from an EMBL/GenBank/DDBJ whole genome shotgun (WGS) entry which is preliminary data.</text>
</comment>
<organism evidence="1 2">
    <name type="scientific">Dallia pectoralis</name>
    <name type="common">Alaska blackfish</name>
    <dbReference type="NCBI Taxonomy" id="75939"/>
    <lineage>
        <taxon>Eukaryota</taxon>
        <taxon>Metazoa</taxon>
        <taxon>Chordata</taxon>
        <taxon>Craniata</taxon>
        <taxon>Vertebrata</taxon>
        <taxon>Euteleostomi</taxon>
        <taxon>Actinopterygii</taxon>
        <taxon>Neopterygii</taxon>
        <taxon>Teleostei</taxon>
        <taxon>Protacanthopterygii</taxon>
        <taxon>Esociformes</taxon>
        <taxon>Umbridae</taxon>
        <taxon>Dallia</taxon>
    </lineage>
</organism>
<name>A0ACC2GDC5_DALPE</name>
<dbReference type="Proteomes" id="UP001157502">
    <property type="component" value="Chromosome 14"/>
</dbReference>
<evidence type="ECO:0000313" key="1">
    <source>
        <dbReference type="EMBL" id="KAJ8001723.1"/>
    </source>
</evidence>